<protein>
    <submittedName>
        <fullName evidence="1">Uncharacterized protein</fullName>
    </submittedName>
</protein>
<organism evidence="1 2">
    <name type="scientific">Candidatus Schekmanbacteria bacterium GWA2_38_11</name>
    <dbReference type="NCBI Taxonomy" id="1817876"/>
    <lineage>
        <taxon>Bacteria</taxon>
        <taxon>Candidatus Schekmaniibacteriota</taxon>
    </lineage>
</organism>
<dbReference type="Proteomes" id="UP000178526">
    <property type="component" value="Unassembled WGS sequence"/>
</dbReference>
<dbReference type="EMBL" id="MGDB01000072">
    <property type="protein sequence ID" value="OGL41368.1"/>
    <property type="molecule type" value="Genomic_DNA"/>
</dbReference>
<evidence type="ECO:0000313" key="1">
    <source>
        <dbReference type="EMBL" id="OGL41368.1"/>
    </source>
</evidence>
<comment type="caution">
    <text evidence="1">The sequence shown here is derived from an EMBL/GenBank/DDBJ whole genome shotgun (WGS) entry which is preliminary data.</text>
</comment>
<gene>
    <name evidence="1" type="ORF">A2042_05630</name>
</gene>
<sequence length="62" mass="7624">MDNQNKIITFRYKFKFNDGAEKEFFVELDENSLELIKTKKESPPQWTELKSFRCIHFKPYFK</sequence>
<dbReference type="InterPro" id="IPR054196">
    <property type="entry name" value="DUF6901"/>
</dbReference>
<proteinExistence type="predicted"/>
<dbReference type="AlphaFoldDB" id="A0A1F7RJL5"/>
<evidence type="ECO:0000313" key="2">
    <source>
        <dbReference type="Proteomes" id="UP000178526"/>
    </source>
</evidence>
<name>A0A1F7RJL5_9BACT</name>
<reference evidence="1 2" key="1">
    <citation type="journal article" date="2016" name="Nat. Commun.">
        <title>Thousands of microbial genomes shed light on interconnected biogeochemical processes in an aquifer system.</title>
        <authorList>
            <person name="Anantharaman K."/>
            <person name="Brown C.T."/>
            <person name="Hug L.A."/>
            <person name="Sharon I."/>
            <person name="Castelle C.J."/>
            <person name="Probst A.J."/>
            <person name="Thomas B.C."/>
            <person name="Singh A."/>
            <person name="Wilkins M.J."/>
            <person name="Karaoz U."/>
            <person name="Brodie E.L."/>
            <person name="Williams K.H."/>
            <person name="Hubbard S.S."/>
            <person name="Banfield J.F."/>
        </authorList>
    </citation>
    <scope>NUCLEOTIDE SEQUENCE [LARGE SCALE GENOMIC DNA]</scope>
</reference>
<dbReference type="Pfam" id="PF21842">
    <property type="entry name" value="DUF6901"/>
    <property type="match status" value="1"/>
</dbReference>
<accession>A0A1F7RJL5</accession>